<dbReference type="EMBL" id="VIGX01000012">
    <property type="protein sequence ID" value="TWS27539.1"/>
    <property type="molecule type" value="Genomic_DNA"/>
</dbReference>
<proteinExistence type="predicted"/>
<dbReference type="Proteomes" id="UP000319375">
    <property type="component" value="Unassembled WGS sequence"/>
</dbReference>
<evidence type="ECO:0000313" key="3">
    <source>
        <dbReference type="Proteomes" id="UP000319375"/>
    </source>
</evidence>
<reference evidence="2 3" key="1">
    <citation type="submission" date="2019-06" db="EMBL/GenBank/DDBJ databases">
        <title>Tsukamurella conjunctivitidis sp. nov., Tsukamurella assacharolytica sp. nov. and Tsukamurella sputae sp. nov. isolated from patients with conjunctivitis, bacteraemia (lymphoma) and respiratory infection (sputum) in Hong Kong.</title>
        <authorList>
            <person name="Teng J.L.L."/>
            <person name="Lee H.H."/>
            <person name="Fong J.Y.H."/>
            <person name="Fok K.M.N."/>
            <person name="Lau S.K.P."/>
            <person name="Woo P.C.Y."/>
        </authorList>
    </citation>
    <scope>NUCLEOTIDE SEQUENCE [LARGE SCALE GENOMIC DNA]</scope>
    <source>
        <strain evidence="2 3">HKU72</strain>
    </source>
</reference>
<dbReference type="OrthoDB" id="9940516at2"/>
<dbReference type="PROSITE" id="PS51257">
    <property type="entry name" value="PROKAR_LIPOPROTEIN"/>
    <property type="match status" value="1"/>
</dbReference>
<evidence type="ECO:0000313" key="2">
    <source>
        <dbReference type="EMBL" id="TWS27539.1"/>
    </source>
</evidence>
<keyword evidence="3" id="KW-1185">Reference proteome</keyword>
<sequence>MLTTMPKTVNAATFTAAILGCAMALTSCSDPSTAKDPMPVSTGTSGDTTQDFWKFVDTAISQMPLTRDTTAKLIGKPLEPATLTDERYESRTGNVGTIQFDSVLVANSPTTKKWVRTRFTVSAASQPCATNIADTIKSKYTITGEALGSFDGPDPTVAYYANINGGVADFYVSKKTGCITTVALATKR</sequence>
<keyword evidence="1" id="KW-0732">Signal</keyword>
<evidence type="ECO:0000256" key="1">
    <source>
        <dbReference type="SAM" id="SignalP"/>
    </source>
</evidence>
<name>A0A5C5RWW4_9ACTN</name>
<evidence type="ECO:0008006" key="4">
    <source>
        <dbReference type="Google" id="ProtNLM"/>
    </source>
</evidence>
<feature type="chain" id="PRO_5023073428" description="Lipoprotein" evidence="1">
    <location>
        <begin position="35"/>
        <end position="188"/>
    </location>
</feature>
<feature type="signal peptide" evidence="1">
    <location>
        <begin position="1"/>
        <end position="34"/>
    </location>
</feature>
<accession>A0A5C5RWW4</accession>
<dbReference type="AlphaFoldDB" id="A0A5C5RWW4"/>
<protein>
    <recommendedName>
        <fullName evidence="4">Lipoprotein</fullName>
    </recommendedName>
</protein>
<organism evidence="2 3">
    <name type="scientific">Tsukamurella conjunctivitidis</name>
    <dbReference type="NCBI Taxonomy" id="2592068"/>
    <lineage>
        <taxon>Bacteria</taxon>
        <taxon>Bacillati</taxon>
        <taxon>Actinomycetota</taxon>
        <taxon>Actinomycetes</taxon>
        <taxon>Mycobacteriales</taxon>
        <taxon>Tsukamurellaceae</taxon>
        <taxon>Tsukamurella</taxon>
    </lineage>
</organism>
<comment type="caution">
    <text evidence="2">The sequence shown here is derived from an EMBL/GenBank/DDBJ whole genome shotgun (WGS) entry which is preliminary data.</text>
</comment>
<dbReference type="RefSeq" id="WP_146488277.1">
    <property type="nucleotide sequence ID" value="NZ_VIGX01000012.1"/>
</dbReference>
<gene>
    <name evidence="2" type="ORF">FK530_17535</name>
</gene>